<reference evidence="2" key="1">
    <citation type="submission" date="2016-05" db="EMBL/GenBank/DDBJ databases">
        <authorList>
            <consortium name="Pathogen Informatics"/>
        </authorList>
    </citation>
    <scope>NUCLEOTIDE SEQUENCE</scope>
    <source>
        <strain evidence="2">WHO F</strain>
    </source>
</reference>
<dbReference type="EMBL" id="LT591897">
    <property type="protein sequence ID" value="SBQ22146.1"/>
    <property type="molecule type" value="Genomic_DNA"/>
</dbReference>
<dbReference type="EMBL" id="LT591897">
    <property type="protein sequence ID" value="SBQ20821.1"/>
    <property type="molecule type" value="Genomic_DNA"/>
</dbReference>
<protein>
    <recommendedName>
        <fullName evidence="1">Bacterial mobilisation domain-containing protein</fullName>
    </recommendedName>
</protein>
<feature type="domain" description="Bacterial mobilisation" evidence="1">
    <location>
        <begin position="119"/>
        <end position="152"/>
    </location>
</feature>
<organism evidence="2">
    <name type="scientific">Neisseria gonorrhoeae</name>
    <dbReference type="NCBI Taxonomy" id="485"/>
    <lineage>
        <taxon>Bacteria</taxon>
        <taxon>Pseudomonadati</taxon>
        <taxon>Pseudomonadota</taxon>
        <taxon>Betaproteobacteria</taxon>
        <taxon>Neisseriales</taxon>
        <taxon>Neisseriaceae</taxon>
        <taxon>Neisseria</taxon>
    </lineage>
</organism>
<sequence length="186" mass="21756">MKQQEIRVFGLSHDVINQLQLMALERYGKASASLMLRKLAEKQIRQPENIPTENYQENKQNQRLTLRLPPQQQHYLNQKAQLQYSSLNDVVRDIIAEYITQNPVLSNDEVQALYQSNYQLLRLGRNINQIARQLNSITPNSLTSQQLTELSAFLKQHAETVGKVLRKQNKPFKYRPIENIQNETDR</sequence>
<gene>
    <name evidence="3" type="ORF">WHOF_01137</name>
    <name evidence="2" type="ORF">WHOF_01290</name>
    <name evidence="4" type="ORF">WHOF_01706</name>
</gene>
<dbReference type="Pfam" id="PF05713">
    <property type="entry name" value="MobC"/>
    <property type="match status" value="1"/>
</dbReference>
<evidence type="ECO:0000313" key="3">
    <source>
        <dbReference type="EMBL" id="SBQ20821.1"/>
    </source>
</evidence>
<name>A0AB74EFI7_NEIGO</name>
<dbReference type="Proteomes" id="UP000239837">
    <property type="component" value="Chromosome"/>
</dbReference>
<dbReference type="InterPro" id="IPR008687">
    <property type="entry name" value="MobC"/>
</dbReference>
<proteinExistence type="predicted"/>
<evidence type="ECO:0000259" key="1">
    <source>
        <dbReference type="Pfam" id="PF05713"/>
    </source>
</evidence>
<dbReference type="EMBL" id="FLKW01000014">
    <property type="protein sequence ID" value="SBN10295.1"/>
    <property type="molecule type" value="Genomic_DNA"/>
</dbReference>
<evidence type="ECO:0000313" key="4">
    <source>
        <dbReference type="EMBL" id="SBQ22146.1"/>
    </source>
</evidence>
<evidence type="ECO:0000313" key="2">
    <source>
        <dbReference type="EMBL" id="SBN10295.1"/>
    </source>
</evidence>
<accession>A0AB74EFI7</accession>
<dbReference type="AlphaFoldDB" id="A0AB74EFI7"/>